<feature type="transmembrane region" description="Helical" evidence="6">
    <location>
        <begin position="279"/>
        <end position="302"/>
    </location>
</feature>
<sequence length="542" mass="59398">MAINIALGILGGLGLFLYGMNLMGEGLQKAAGEKLKKIIEMLTSNRFMGVLVGVFVTAIIQSSSATTVMVVGFVNAGIMQLSQAIGVIMGANIGTTVTAQLVSFELTQLAPAAVGIGMVIYLFASKEKSKQLAEILIGFGILFIGMDFMKDAVKPLREFPAFREMLVGFGSNTFLGIFMGFAMTVILQSSSAAMGILLALSSEGLLPLSSALPILYGQNIGTCVTAILSSIGATRNAKRAAIVHLTFNVLGTLIFAIILSKPTIALVTKMNQTDVTRQIANVHTLFNIVNVVILFPFAPLIVKLAMKLLPETEDENNGRVTKYLDSRILETPSIALANTIRECLHMGNITKKSLENAMDGFFNWSKEEAKKTFKKEKKINALQREIIDYLIKLSNKAISGENREIVDGLFNTVNDIERVGDHADNIAELVVDGIEKDIPFSKEALEELRTMFDKVMEVYKSSLKCMKTNDIDLAFKVIKMEEQIDIMEKTCRTTHIYRLNKSLCNPESGIMFLEMISNMERIGDHSSNIARAVIDAQTVKQH</sequence>
<feature type="transmembrane region" description="Helical" evidence="6">
    <location>
        <begin position="6"/>
        <end position="24"/>
    </location>
</feature>
<evidence type="ECO:0000259" key="7">
    <source>
        <dbReference type="Pfam" id="PF01895"/>
    </source>
</evidence>
<keyword evidence="4 6" id="KW-1133">Transmembrane helix</keyword>
<reference evidence="8 9" key="1">
    <citation type="submission" date="2023-03" db="EMBL/GenBank/DDBJ databases">
        <title>Complete genome sequence of Tepidibacter sp. SWIR-1, isolated from a deep-sea hydrothermal vent.</title>
        <authorList>
            <person name="Li X."/>
        </authorList>
    </citation>
    <scope>NUCLEOTIDE SEQUENCE [LARGE SCALE GENOMIC DNA]</scope>
    <source>
        <strain evidence="8 9">SWIR-1</strain>
    </source>
</reference>
<feature type="transmembrane region" description="Helical" evidence="6">
    <location>
        <begin position="240"/>
        <end position="259"/>
    </location>
</feature>
<keyword evidence="3 6" id="KW-0812">Transmembrane</keyword>
<gene>
    <name evidence="8" type="ORF">P4S50_02975</name>
</gene>
<organism evidence="8 9">
    <name type="scientific">Tepidibacter hydrothermalis</name>
    <dbReference type="NCBI Taxonomy" id="3036126"/>
    <lineage>
        <taxon>Bacteria</taxon>
        <taxon>Bacillati</taxon>
        <taxon>Bacillota</taxon>
        <taxon>Clostridia</taxon>
        <taxon>Peptostreptococcales</taxon>
        <taxon>Peptostreptococcaceae</taxon>
        <taxon>Tepidibacter</taxon>
    </lineage>
</organism>
<dbReference type="InterPro" id="IPR004633">
    <property type="entry name" value="NaPi_cotrn-rel/YqeW-like"/>
</dbReference>
<dbReference type="RefSeq" id="WP_277733019.1">
    <property type="nucleotide sequence ID" value="NZ_CP120733.1"/>
</dbReference>
<name>A0ABY8EJ80_9FIRM</name>
<keyword evidence="9" id="KW-1185">Reference proteome</keyword>
<keyword evidence="5 6" id="KW-0472">Membrane</keyword>
<keyword evidence="2" id="KW-1003">Cell membrane</keyword>
<feature type="transmembrane region" description="Helical" evidence="6">
    <location>
        <begin position="174"/>
        <end position="200"/>
    </location>
</feature>
<feature type="domain" description="PhoU" evidence="7">
    <location>
        <begin position="448"/>
        <end position="533"/>
    </location>
</feature>
<protein>
    <submittedName>
        <fullName evidence="8">Na/Pi cotransporter family protein</fullName>
    </submittedName>
</protein>
<dbReference type="SUPFAM" id="SSF109755">
    <property type="entry name" value="PhoU-like"/>
    <property type="match status" value="1"/>
</dbReference>
<dbReference type="NCBIfam" id="NF037997">
    <property type="entry name" value="Na_Pi_symport"/>
    <property type="match status" value="1"/>
</dbReference>
<proteinExistence type="predicted"/>
<feature type="transmembrane region" description="Helical" evidence="6">
    <location>
        <begin position="45"/>
        <end position="62"/>
    </location>
</feature>
<feature type="transmembrane region" description="Helical" evidence="6">
    <location>
        <begin position="101"/>
        <end position="123"/>
    </location>
</feature>
<evidence type="ECO:0000256" key="1">
    <source>
        <dbReference type="ARBA" id="ARBA00004651"/>
    </source>
</evidence>
<evidence type="ECO:0000313" key="8">
    <source>
        <dbReference type="EMBL" id="WFD11055.1"/>
    </source>
</evidence>
<feature type="transmembrane region" description="Helical" evidence="6">
    <location>
        <begin position="135"/>
        <end position="153"/>
    </location>
</feature>
<dbReference type="InterPro" id="IPR026022">
    <property type="entry name" value="PhoU_dom"/>
</dbReference>
<dbReference type="Pfam" id="PF01895">
    <property type="entry name" value="PhoU"/>
    <property type="match status" value="2"/>
</dbReference>
<evidence type="ECO:0000256" key="6">
    <source>
        <dbReference type="SAM" id="Phobius"/>
    </source>
</evidence>
<comment type="subcellular location">
    <subcellularLocation>
        <location evidence="1">Cell membrane</location>
        <topology evidence="1">Multi-pass membrane protein</topology>
    </subcellularLocation>
</comment>
<evidence type="ECO:0000256" key="5">
    <source>
        <dbReference type="ARBA" id="ARBA00023136"/>
    </source>
</evidence>
<dbReference type="Proteomes" id="UP001222800">
    <property type="component" value="Chromosome"/>
</dbReference>
<evidence type="ECO:0000256" key="4">
    <source>
        <dbReference type="ARBA" id="ARBA00022989"/>
    </source>
</evidence>
<accession>A0ABY8EJ80</accession>
<dbReference type="NCBIfam" id="TIGR00704">
    <property type="entry name" value="NaPi_cotrn_rel"/>
    <property type="match status" value="1"/>
</dbReference>
<dbReference type="InterPro" id="IPR003841">
    <property type="entry name" value="Na/Pi_transpt"/>
</dbReference>
<dbReference type="Pfam" id="PF02690">
    <property type="entry name" value="Na_Pi_cotrans"/>
    <property type="match status" value="2"/>
</dbReference>
<dbReference type="InterPro" id="IPR038078">
    <property type="entry name" value="PhoU-like_sf"/>
</dbReference>
<dbReference type="Gene3D" id="1.20.58.220">
    <property type="entry name" value="Phosphate transport system protein phou homolog 2, domain 2"/>
    <property type="match status" value="1"/>
</dbReference>
<feature type="domain" description="PhoU" evidence="7">
    <location>
        <begin position="345"/>
        <end position="430"/>
    </location>
</feature>
<dbReference type="PANTHER" id="PTHR10010">
    <property type="entry name" value="SOLUTE CARRIER FAMILY 34 SODIUM PHOSPHATE , MEMBER 2-RELATED"/>
    <property type="match status" value="1"/>
</dbReference>
<evidence type="ECO:0000313" key="9">
    <source>
        <dbReference type="Proteomes" id="UP001222800"/>
    </source>
</evidence>
<evidence type="ECO:0000256" key="2">
    <source>
        <dbReference type="ARBA" id="ARBA00022475"/>
    </source>
</evidence>
<evidence type="ECO:0000256" key="3">
    <source>
        <dbReference type="ARBA" id="ARBA00022692"/>
    </source>
</evidence>
<dbReference type="EMBL" id="CP120733">
    <property type="protein sequence ID" value="WFD11055.1"/>
    <property type="molecule type" value="Genomic_DNA"/>
</dbReference>
<dbReference type="PANTHER" id="PTHR10010:SF46">
    <property type="entry name" value="SODIUM-DEPENDENT PHOSPHATE TRANSPORT PROTEIN 2B"/>
    <property type="match status" value="1"/>
</dbReference>